<dbReference type="EMBL" id="JAVCWF010000001">
    <property type="protein sequence ID" value="MDQ7936972.1"/>
    <property type="molecule type" value="Genomic_DNA"/>
</dbReference>
<dbReference type="Pfam" id="PF13007">
    <property type="entry name" value="LZ_Tnp_IS66"/>
    <property type="match status" value="1"/>
</dbReference>
<organism evidence="3 4">
    <name type="scientific">Lactiplantibacillus brownii</name>
    <dbReference type="NCBI Taxonomy" id="3069269"/>
    <lineage>
        <taxon>Bacteria</taxon>
        <taxon>Bacillati</taxon>
        <taxon>Bacillota</taxon>
        <taxon>Bacilli</taxon>
        <taxon>Lactobacillales</taxon>
        <taxon>Lactobacillaceae</taxon>
        <taxon>Lactiplantibacillus</taxon>
    </lineage>
</organism>
<comment type="caution">
    <text evidence="3">The sequence shown here is derived from an EMBL/GenBank/DDBJ whole genome shotgun (WGS) entry which is preliminary data.</text>
</comment>
<dbReference type="Proteomes" id="UP001227831">
    <property type="component" value="Unassembled WGS sequence"/>
</dbReference>
<keyword evidence="4" id="KW-1185">Reference proteome</keyword>
<reference evidence="3 4" key="1">
    <citation type="journal article" date="2023" name="Int. J. Syst. Evol. Microbiol.">
        <title>Lactiplantibacillus brownii sp. nov., a novel psychrotolerant species isolated from sauerkraut.</title>
        <authorList>
            <person name="Heng Y.C."/>
            <person name="Silvaraju S."/>
            <person name="Lee J.K.Y."/>
            <person name="Kittelmann S."/>
        </authorList>
    </citation>
    <scope>NUCLEOTIDE SEQUENCE [LARGE SCALE GENOMIC DNA]</scope>
    <source>
        <strain evidence="3 4">WILCCON 0030</strain>
    </source>
</reference>
<dbReference type="RefSeq" id="WP_308702755.1">
    <property type="nucleotide sequence ID" value="NZ_JAVCWF010000001.1"/>
</dbReference>
<accession>A0ABU1A7P7</accession>
<feature type="compositionally biased region" description="Polar residues" evidence="1">
    <location>
        <begin position="55"/>
        <end position="67"/>
    </location>
</feature>
<feature type="domain" description="Transposase TnpC homeodomain" evidence="2">
    <location>
        <begin position="20"/>
        <end position="67"/>
    </location>
</feature>
<gene>
    <name evidence="3" type="ORF">RA086_04855</name>
</gene>
<evidence type="ECO:0000313" key="4">
    <source>
        <dbReference type="Proteomes" id="UP001227831"/>
    </source>
</evidence>
<feature type="region of interest" description="Disordered" evidence="1">
    <location>
        <begin position="55"/>
        <end position="77"/>
    </location>
</feature>
<sequence>MMTSEEEITSLKAQIKEQAEIIDYLTKKLFGQKTEKIDGNQISLFEEENRVFTEPEQTGRTFVSATSRLEAPRRGSK</sequence>
<proteinExistence type="predicted"/>
<evidence type="ECO:0000313" key="3">
    <source>
        <dbReference type="EMBL" id="MDQ7936972.1"/>
    </source>
</evidence>
<evidence type="ECO:0000259" key="2">
    <source>
        <dbReference type="Pfam" id="PF13007"/>
    </source>
</evidence>
<name>A0ABU1A7P7_9LACO</name>
<evidence type="ECO:0000256" key="1">
    <source>
        <dbReference type="SAM" id="MobiDB-lite"/>
    </source>
</evidence>
<dbReference type="InterPro" id="IPR024463">
    <property type="entry name" value="Transposase_TnpC_homeodom"/>
</dbReference>
<protein>
    <submittedName>
        <fullName evidence="3">Transposase</fullName>
    </submittedName>
</protein>